<keyword evidence="2" id="KW-1185">Reference proteome</keyword>
<dbReference type="RefSeq" id="WP_045749622.1">
    <property type="nucleotide sequence ID" value="NZ_FUZK01000001.1"/>
</dbReference>
<dbReference type="NCBIfam" id="TIGR01484">
    <property type="entry name" value="HAD-SF-IIB"/>
    <property type="match status" value="1"/>
</dbReference>
<dbReference type="PANTHER" id="PTHR10000:SF23">
    <property type="entry name" value="5-AMINO-6-(5-PHOSPHO-D-RIBITYLAMINO)URACIL PHOSPHATASE YITU"/>
    <property type="match status" value="1"/>
</dbReference>
<dbReference type="AlphaFoldDB" id="A0A061AHW1"/>
<dbReference type="GO" id="GO:0000287">
    <property type="term" value="F:magnesium ion binding"/>
    <property type="evidence" value="ECO:0007669"/>
    <property type="project" value="TreeGrafter"/>
</dbReference>
<dbReference type="InterPro" id="IPR006379">
    <property type="entry name" value="HAD-SF_hydro_IIB"/>
</dbReference>
<dbReference type="Gene3D" id="3.30.1240.10">
    <property type="match status" value="1"/>
</dbReference>
<gene>
    <name evidence="1" type="ORF">Aocu_11030</name>
</gene>
<reference evidence="2" key="1">
    <citation type="submission" date="2014-05" db="EMBL/GenBank/DDBJ databases">
        <authorList>
            <person name="Kube M."/>
        </authorList>
    </citation>
    <scope>NUCLEOTIDE SEQUENCE [LARGE SCALE GENOMIC DNA]</scope>
</reference>
<protein>
    <submittedName>
        <fullName evidence="1">HAD-superfamily hydrolase, subfamily IIB</fullName>
    </submittedName>
</protein>
<dbReference type="OrthoDB" id="9781413at2"/>
<dbReference type="SFLD" id="SFLDS00003">
    <property type="entry name" value="Haloacid_Dehalogenase"/>
    <property type="match status" value="1"/>
</dbReference>
<dbReference type="PROSITE" id="PS01228">
    <property type="entry name" value="COF_1"/>
    <property type="match status" value="1"/>
</dbReference>
<dbReference type="Pfam" id="PF08282">
    <property type="entry name" value="Hydrolase_3"/>
    <property type="match status" value="1"/>
</dbReference>
<dbReference type="InterPro" id="IPR036412">
    <property type="entry name" value="HAD-like_sf"/>
</dbReference>
<dbReference type="PROSITE" id="PS01229">
    <property type="entry name" value="COF_2"/>
    <property type="match status" value="1"/>
</dbReference>
<dbReference type="EMBL" id="LK028559">
    <property type="protein sequence ID" value="CDR31176.1"/>
    <property type="molecule type" value="Genomic_DNA"/>
</dbReference>
<dbReference type="PANTHER" id="PTHR10000">
    <property type="entry name" value="PHOSPHOSERINE PHOSPHATASE"/>
    <property type="match status" value="1"/>
</dbReference>
<keyword evidence="1" id="KW-0378">Hydrolase</keyword>
<dbReference type="SUPFAM" id="SSF56784">
    <property type="entry name" value="HAD-like"/>
    <property type="match status" value="1"/>
</dbReference>
<dbReference type="KEGG" id="aoc:Aocu_11030"/>
<name>A0A061AHW1_9MOLU</name>
<evidence type="ECO:0000313" key="2">
    <source>
        <dbReference type="Proteomes" id="UP000032434"/>
    </source>
</evidence>
<dbReference type="PATRIC" id="fig|35623.3.peg.1103"/>
<dbReference type="InParanoid" id="A0A061AHW1"/>
<dbReference type="STRING" id="35623.Aocu_11030"/>
<dbReference type="NCBIfam" id="TIGR00099">
    <property type="entry name" value="Cof-subfamily"/>
    <property type="match status" value="1"/>
</dbReference>
<dbReference type="GO" id="GO:0005829">
    <property type="term" value="C:cytosol"/>
    <property type="evidence" value="ECO:0007669"/>
    <property type="project" value="TreeGrafter"/>
</dbReference>
<dbReference type="Proteomes" id="UP000032434">
    <property type="component" value="Chromosome 1"/>
</dbReference>
<sequence length="271" mass="31075">MEKYLIAIDLDGTLLNSNSEVPDKNKEVLNKLVDLGHMVVLATGRPYHATIDIYNYIGLNTPLITDNGGNIREPKNPNFQIVTDGIPVLVSHDIFNYTKPHLVSAFYSFGDHVYAYQYLDRLHKIFMGSQKAKIIHTEFDQYHHEPTGMIYLVSNEFTNSFEDFLKTKYKEEVSFRLWGSDSKHSIYELYKYNSSKLSAIEWVRYHYNIKHEHTIAFGDGLNDIEMIQGVARGIAMPNGIAELKAVAKEILPLDNDQCGVGLYLEKFFNLK</sequence>
<dbReference type="GO" id="GO:0016791">
    <property type="term" value="F:phosphatase activity"/>
    <property type="evidence" value="ECO:0007669"/>
    <property type="project" value="TreeGrafter"/>
</dbReference>
<accession>A0A061AHW1</accession>
<dbReference type="InterPro" id="IPR023214">
    <property type="entry name" value="HAD_sf"/>
</dbReference>
<dbReference type="SFLD" id="SFLDG01140">
    <property type="entry name" value="C2.B:_Phosphomannomutase_and_P"/>
    <property type="match status" value="1"/>
</dbReference>
<proteinExistence type="predicted"/>
<dbReference type="HOGENOM" id="CLU_044146_1_1_14"/>
<organism evidence="1 2">
    <name type="scientific">Acholeplasma oculi</name>
    <dbReference type="NCBI Taxonomy" id="35623"/>
    <lineage>
        <taxon>Bacteria</taxon>
        <taxon>Bacillati</taxon>
        <taxon>Mycoplasmatota</taxon>
        <taxon>Mollicutes</taxon>
        <taxon>Acholeplasmatales</taxon>
        <taxon>Acholeplasmataceae</taxon>
        <taxon>Acholeplasma</taxon>
    </lineage>
</organism>
<dbReference type="InterPro" id="IPR000150">
    <property type="entry name" value="Cof"/>
</dbReference>
<evidence type="ECO:0000313" key="1">
    <source>
        <dbReference type="EMBL" id="CDR31176.1"/>
    </source>
</evidence>
<dbReference type="FunCoup" id="A0A061AHW1">
    <property type="interactions" value="31"/>
</dbReference>
<dbReference type="Gene3D" id="3.40.50.1000">
    <property type="entry name" value="HAD superfamily/HAD-like"/>
    <property type="match status" value="1"/>
</dbReference>